<comment type="caution">
    <text evidence="2">The sequence shown here is derived from an EMBL/GenBank/DDBJ whole genome shotgun (WGS) entry which is preliminary data.</text>
</comment>
<accession>A0ABW5LT31</accession>
<dbReference type="PANTHER" id="PTHR35580">
    <property type="entry name" value="CELL SURFACE GLYCOPROTEIN (S-LAYER PROTEIN)-LIKE PROTEIN"/>
    <property type="match status" value="1"/>
</dbReference>
<dbReference type="InterPro" id="IPR057708">
    <property type="entry name" value="DUF7948"/>
</dbReference>
<gene>
    <name evidence="2" type="ORF">ACFSRZ_06720</name>
</gene>
<dbReference type="Proteomes" id="UP001597508">
    <property type="component" value="Unassembled WGS sequence"/>
</dbReference>
<dbReference type="Gene3D" id="2.60.40.10">
    <property type="entry name" value="Immunoglobulins"/>
    <property type="match status" value="1"/>
</dbReference>
<evidence type="ECO:0000313" key="2">
    <source>
        <dbReference type="EMBL" id="MFD2567059.1"/>
    </source>
</evidence>
<protein>
    <submittedName>
        <fullName evidence="2">T9SS type B sorting domain-containing protein</fullName>
    </submittedName>
</protein>
<dbReference type="Pfam" id="PF25778">
    <property type="entry name" value="DUF7948"/>
    <property type="match status" value="1"/>
</dbReference>
<dbReference type="InterPro" id="IPR013783">
    <property type="entry name" value="Ig-like_fold"/>
</dbReference>
<dbReference type="InterPro" id="IPR026341">
    <property type="entry name" value="T9SS_type_B"/>
</dbReference>
<dbReference type="NCBIfam" id="TIGR04131">
    <property type="entry name" value="Bac_Flav_CTERM"/>
    <property type="match status" value="1"/>
</dbReference>
<name>A0ABW5LT31_9FLAO</name>
<dbReference type="Pfam" id="PF13585">
    <property type="entry name" value="CHU_C"/>
    <property type="match status" value="1"/>
</dbReference>
<sequence>MSSSKLKMKPPIMLRQTKRILFICIVLLHQIVISQNSIKQPSYKHKNHFIENKGQIVDQNGNLNQDVLYLLNTPGLNVQLKKDGFSYDVYEIKKINDCNEDPTKFSRRKKTVKQKICSEYHFHRVDFSFVNSNPNTKIELKQATKQYYNYYNVSNTEEGVTRVNQYKHVTYKNIYPNIDVEFFVPDSKTKPVEYNFILHEGAKISDIKIKLEGANTKEVSGNIEIDLIHGKLKEIIPKSWVQTKTSKQEKKFNFIKVGENTYGFSGDDIKVKENEKLVIDPTPVRLWATYYGGEADETRYNGDVETDSDGNVFISGYTRSHNNIATVGSFQSTYSNTTSSWVGYLAKFLPDGSLSWGTYFGSRSTFRGITIDVKGDIIGIGETTSHANIGTAGTHQPNLYNDPDNFEDSFVVKFNVDGIRLWGTYYGGESFDNLLGVTTDDSGNIYAVGQTASNQNISSPGAFKEVGNVNVHNNWDSFVVKLDEHGNRLWATYYGGNGHEHFIDVEIDSSGNPYFFGTTSSRDNIATTGIYQEEYSDEGSFTWNDTFLVKFSPLGDRIWGTYFGGDSYDNSYGMVIDSEDHIIVAGSTRSNVFPTTPGAHQDTKEGDYYSYEGFFGKFNSNGQIIWNTLYGGLESDEIYNVDVDSSNNIFLVGETLSPTGIATADGFQPNQSSSGPGFSSTDAFLVKFSPTGSRIWGTYYGGFSGDYGLDVEVTDAGDLYLLGYTFGSTDLATTGAHQEVFNGDVDNFLVKFKDCLSSFTASATEDVCVGGNISFQASGGVSYSWSGPNGFTSNEQNPTISNADLSHGGVYTVFIESGGECDDTRTFEVSVSEVPTANAPFTIYACEDVLNSGISTSFDTSTVQSQILNGQSGVVVSYFDSNGNEFTNLPNPMTNSIPNGETITVRISNENNLGCYVESEFHLVVNGLPLITAIDDLVACDDNNDGYSTFDTTGIETTLIGSQNNVSLIFFDGNGNSLPNPLPNPLSNSVQNTETITARVVNDNTGCFVETTFDLIVNPNPVAFTLDQLTACDDNGDGVSEYFDTSNVENQVLNGQTGMSVRYFNQNGDELPNPLPNPYTNSNPYNELITVRVTNDSSTCYTETSLQLQTVTQPTINQPNNLYACDQGNGYAEFDTSDIEQQIIGNQTGLIVTYYNSNNEPLPSPLPLSFQNTNPFSQTIHVRVEDASSPVCYSETSFNLIINDLPQVNLENEYFICNLEPSLTLNVNSGFHSYTWLFEDGTQISDTHSAEIANEGNYVLIVTQMNNGIICENSFSFDLVRSELPEIQQVNFGDLGDNYIEIIASGDGSFEYSIDGFNYQESNYFSNVQGGIYNVFVRDKYGCGQDSKEVTIIDYPKFFTPNNDGHNDLWQIKGIANFPNAEISIFNRYGKLITKMSSNSLGWNGQYNGKLMMSNDYWFRVDLGNGRSFSGNFALRR</sequence>
<evidence type="ECO:0000313" key="3">
    <source>
        <dbReference type="Proteomes" id="UP001597508"/>
    </source>
</evidence>
<proteinExistence type="predicted"/>
<dbReference type="RefSeq" id="WP_379665769.1">
    <property type="nucleotide sequence ID" value="NZ_JBHULH010000003.1"/>
</dbReference>
<organism evidence="2 3">
    <name type="scientific">Pseudotenacibaculum haliotis</name>
    <dbReference type="NCBI Taxonomy" id="1862138"/>
    <lineage>
        <taxon>Bacteria</taxon>
        <taxon>Pseudomonadati</taxon>
        <taxon>Bacteroidota</taxon>
        <taxon>Flavobacteriia</taxon>
        <taxon>Flavobacteriales</taxon>
        <taxon>Flavobacteriaceae</taxon>
        <taxon>Pseudotenacibaculum</taxon>
    </lineage>
</organism>
<dbReference type="EMBL" id="JBHULH010000003">
    <property type="protein sequence ID" value="MFD2567059.1"/>
    <property type="molecule type" value="Genomic_DNA"/>
</dbReference>
<feature type="domain" description="DUF7948" evidence="1">
    <location>
        <begin position="49"/>
        <end position="282"/>
    </location>
</feature>
<keyword evidence="3" id="KW-1185">Reference proteome</keyword>
<dbReference type="PANTHER" id="PTHR35580:SF1">
    <property type="entry name" value="PHYTASE-LIKE DOMAIN-CONTAINING PROTEIN"/>
    <property type="match status" value="1"/>
</dbReference>
<reference evidence="3" key="1">
    <citation type="journal article" date="2019" name="Int. J. Syst. Evol. Microbiol.">
        <title>The Global Catalogue of Microorganisms (GCM) 10K type strain sequencing project: providing services to taxonomists for standard genome sequencing and annotation.</title>
        <authorList>
            <consortium name="The Broad Institute Genomics Platform"/>
            <consortium name="The Broad Institute Genome Sequencing Center for Infectious Disease"/>
            <person name="Wu L."/>
            <person name="Ma J."/>
        </authorList>
    </citation>
    <scope>NUCLEOTIDE SEQUENCE [LARGE SCALE GENOMIC DNA]</scope>
    <source>
        <strain evidence="3">KCTC 52127</strain>
    </source>
</reference>
<evidence type="ECO:0000259" key="1">
    <source>
        <dbReference type="Pfam" id="PF25778"/>
    </source>
</evidence>
<dbReference type="InterPro" id="IPR052918">
    <property type="entry name" value="Motility_Chemotaxis_Reg"/>
</dbReference>